<comment type="caution">
    <text evidence="2">The sequence shown here is derived from an EMBL/GenBank/DDBJ whole genome shotgun (WGS) entry which is preliminary data.</text>
</comment>
<evidence type="ECO:0000313" key="2">
    <source>
        <dbReference type="EMBL" id="NIY72383.1"/>
    </source>
</evidence>
<dbReference type="RefSeq" id="WP_167637762.1">
    <property type="nucleotide sequence ID" value="NZ_JAATOP010000004.1"/>
</dbReference>
<accession>A0ABX0VWD1</accession>
<keyword evidence="1" id="KW-1133">Transmembrane helix</keyword>
<dbReference type="InterPro" id="IPR025961">
    <property type="entry name" value="Metal_resist"/>
</dbReference>
<keyword evidence="1" id="KW-0472">Membrane</keyword>
<organism evidence="2 3">
    <name type="scientific">Marivivens donghaensis</name>
    <dbReference type="NCBI Taxonomy" id="1699413"/>
    <lineage>
        <taxon>Bacteria</taxon>
        <taxon>Pseudomonadati</taxon>
        <taxon>Pseudomonadota</taxon>
        <taxon>Alphaproteobacteria</taxon>
        <taxon>Rhodobacterales</taxon>
        <taxon>Paracoccaceae</taxon>
        <taxon>Marivivens group</taxon>
        <taxon>Marivivens</taxon>
    </lineage>
</organism>
<dbReference type="Proteomes" id="UP000709466">
    <property type="component" value="Unassembled WGS sequence"/>
</dbReference>
<feature type="transmembrane region" description="Helical" evidence="1">
    <location>
        <begin position="12"/>
        <end position="36"/>
    </location>
</feature>
<keyword evidence="3" id="KW-1185">Reference proteome</keyword>
<dbReference type="Pfam" id="PF13801">
    <property type="entry name" value="Metal_resist"/>
    <property type="match status" value="1"/>
</dbReference>
<protein>
    <submittedName>
        <fullName evidence="2">Periplasmic heavy metal sensor</fullName>
    </submittedName>
</protein>
<sequence>MTEKPKSRMRLGLRILLIASLALNMMIIGLVVGGIAKGKPPRSFSGGYGFSLGAVGAALDEDDRRALRDDLRGREDLRPPRREDLNAMRDAFTAAIISEPFDRSVLEALFTEQRDRQFEVMQAGQEAMLDRLDQMSADERKAFVERLNRRDWGRGGPDRDDH</sequence>
<keyword evidence="1" id="KW-0812">Transmembrane</keyword>
<evidence type="ECO:0000313" key="3">
    <source>
        <dbReference type="Proteomes" id="UP000709466"/>
    </source>
</evidence>
<dbReference type="EMBL" id="JAATOP010000004">
    <property type="protein sequence ID" value="NIY72383.1"/>
    <property type="molecule type" value="Genomic_DNA"/>
</dbReference>
<proteinExistence type="predicted"/>
<name>A0ABX0VWD1_9RHOB</name>
<reference evidence="2 3" key="1">
    <citation type="submission" date="2020-03" db="EMBL/GenBank/DDBJ databases">
        <title>Bacterial isolates of synthetic phycosphere.</title>
        <authorList>
            <person name="Fu H."/>
            <person name="Moran M.A."/>
        </authorList>
    </citation>
    <scope>NUCLEOTIDE SEQUENCE [LARGE SCALE GENOMIC DNA]</scope>
    <source>
        <strain evidence="2 3">HF1</strain>
    </source>
</reference>
<gene>
    <name evidence="2" type="ORF">HCZ30_08025</name>
</gene>
<evidence type="ECO:0000256" key="1">
    <source>
        <dbReference type="SAM" id="Phobius"/>
    </source>
</evidence>